<dbReference type="Pfam" id="PF12775">
    <property type="entry name" value="AAA_7"/>
    <property type="match status" value="1"/>
</dbReference>
<dbReference type="EMBL" id="JAQMWT010000138">
    <property type="protein sequence ID" value="KAJ8609535.1"/>
    <property type="molecule type" value="Genomic_DNA"/>
</dbReference>
<feature type="non-terminal residue" evidence="23">
    <location>
        <position position="1"/>
    </location>
</feature>
<dbReference type="Pfam" id="PF12780">
    <property type="entry name" value="AAA_8"/>
    <property type="match status" value="2"/>
</dbReference>
<dbReference type="Pfam" id="PF12774">
    <property type="entry name" value="AAA_6"/>
    <property type="match status" value="1"/>
</dbReference>
<dbReference type="PANTHER" id="PTHR22878">
    <property type="entry name" value="DYNEIN HEAVY CHAIN 6, AXONEMAL-LIKE-RELATED"/>
    <property type="match status" value="1"/>
</dbReference>
<feature type="domain" description="Dynein heavy chain 3 AAA+ lid" evidence="20">
    <location>
        <begin position="790"/>
        <end position="873"/>
    </location>
</feature>
<evidence type="ECO:0000259" key="22">
    <source>
        <dbReference type="Pfam" id="PF18199"/>
    </source>
</evidence>
<comment type="subcellular location">
    <subcellularLocation>
        <location evidence="1">Cytoplasm</location>
        <location evidence="1">Cytoskeleton</location>
        <location evidence="1">Cilium axoneme</location>
    </subcellularLocation>
</comment>
<evidence type="ECO:0000256" key="1">
    <source>
        <dbReference type="ARBA" id="ARBA00004430"/>
    </source>
</evidence>
<evidence type="ECO:0000259" key="17">
    <source>
        <dbReference type="Pfam" id="PF12780"/>
    </source>
</evidence>
<dbReference type="FunFam" id="1.10.8.710:FF:000004">
    <property type="entry name" value="Dynein axonemal heavy chain 6"/>
    <property type="match status" value="1"/>
</dbReference>
<dbReference type="InterPro" id="IPR043160">
    <property type="entry name" value="Dynein_C_barrel"/>
</dbReference>
<feature type="coiled-coil region" evidence="13">
    <location>
        <begin position="1342"/>
        <end position="1407"/>
    </location>
</feature>
<accession>A0AAD7XPT7</accession>
<sequence length="2400" mass="267621">SDIKKITYSGRTWCVNMSNGYVVARRAHEDANGVITKATTPTIQGNCSDQIDYKMMGKLFRGLAQSGSWTCLDEFNRIDIEVLSVIAQQLLVLREGRIAKKRNINFMGVEINLLDHHVIITMNPGYAGRTELPDNLQVCFRPVAMMVPNYALIAEIMLFAEGFGDAKTLSRKMCKLYILCSEQLSQQPHYDYGLRAVKSVLVMAGGLKRGNPETPEDLVLIRALRDSNLPKFLAFDIPLFFAILADLFPGVTVPNNDYGEFQTVMCEEINKAGLQNISGFHAKVIQMFDILNIRFGATLVGPTGAGKSTCYRILAATMGTLFRSGSKNTQFQEVGDETPVRKWTVFDGPIDALWIENMNTVLDDNMTLCLANGERIKLKVEMKMLFEVMDLAAASPATVSRIGVVFMTPSDLGWMPYVHSWAQKLPSHVPDAARTHVVALFEKFFQDGLNHQRKHLKEPVGCVDIQLATSCAVVFQAIFAGTGNVNFEAYNKTPDLLLRLVEKIWFFAFNWAVGGSITSDGHEKFDEFARGLIETSGVNLMLPNSGTTYDCFVQINDSGGTFTPWKSIVPAFNFDPTQPYTAIVVPTEDTTRFSFLMRTLITESKPVFLTGVTGTGKTVMVQNTLKSLEPLVEDGGLGVVSMFLNFSAQTSSLVTQQSIEAKLEKKRKNLLGAPAGRKIIVMVDDVNMPLVETYGAQPPIELLRQFLDFKGFYDRDKLFWKDIVDTMLFTGAAPPGGGRSEVTPRFSRHFNVLCVPPASEGAMGLIFESIFGGFMASFDKTLQCAVKGIVAGTIEIYNTIAKELLPTPSRFHYSFNLRDLSKVFQGLLMVTPQKVKDMETLAKLWLHETQRVFYDRLINVTDQAWFESLGCELLARHLAQPPHTPEQLFGDNSVIFADFGKPGVDVANRKYEFVEQQSITHVLSDMLDDYNVNFPTKMNLVFFSDAVRHICRMCRIIRQPRGNAMLVGVGGSGKQSTARLAAFVANMPCLSIEINRGYGLKEFREDMKKFMIMTVGDALRVRCRQFPSLINCSTIDWYLGWPGSALVAVASHFLSSVKLGSGSEELETQHRESIVQLCVKVHLSIGEMSEEFFAKLRRRTYTTPKSYLDLINMYSTKLGELQARVDVKIEQMTVGTQKLSETNAIVDGLRGELKQLEPVLVEKKAAAEKMLNQVAIDQAEADKQKEKVSTEEATLSKQSQEVAAVAAEAQADLDVALPALNAAVKALDSLTKNDITEVKAFKSPPLAVKVTMEGICIMLERKPDWDEAKKVLGDSDFLNKLKTYDKDNIKDSVIKKIQKYITDQNMQVDVVTKVSQAAKGLCMWIHAMNVYHKVAKEVAPKRERVNAMNEQLAKANASLKEKQDTLQAVLDKVAALQEQCDNTVDEKQELEAAQEQTSLRLTNAEKLTSGLSSEGIRWKANLEAFSVQRVTLIGDTLLSCAAISYYGPFTGAYRDRLMNMWLEEAKRSKLPCSESPTLLTTLSMAADRKKLAELEAEILKRLSESKGNILDDEDLIDTLADSKSFSTMINERLEAAEVTQKEIHEAREEYRSVATRGALLYFVIADLSLIDPMYAYSLQYFSSLFTRCLRDAEPCADLASRLQTLVSYSTEVIYANICRGLFEHHKALFSALLAFSILRHAKVISSREWNLLIRGAGVGADKTSQQKNPHADKINEQAWDLICAMEHLPTTSGDFKAEGNDVKHILGGLAESLATNWKAWQRFMEAEQPHEEPLPEPFDDRVTPFGKLLLVKALRDDKVLLAINGYVRAMFGDALADSPSATMEQIYADLDNATPCIFILSKGSDPTSLLFKLAKSRSYSDRLHLVSLGQGQGPAARALVERGCRTGDWALLQNCMLAKSWMGDLELMVFELQENREKTHQDFRLFLTSSPADYFPVSVLQNGVKMTNEPPKGIRANLLRSYANLVNADDFESNSKPAAFKRLTSSLCFFHANVLERRKFGPLGWNIRYAFDESDLETSIAILNRFLNEQEDIPWDALRFVVGHINYGGRVTDDWDRRCLLTILGTFFHELVLEKNRADDDYAAYTFSKSGIYHPASTGDVASHKAYFDSLPSVDNPEFFGMHENANRSFNRTMSSALVASILQLQPRESSSGAGKSSDEVVLDVIADIQAKLPAQLDEDDAGKQTFIVQENGLLTPLDTVLKQEIVKFNRLLSRMASSLVELHKAINGFVTMSSDLDHMYTAFLQNTLPPIWSNVSFASLKTLASWVKDVIFRVDFMKFWLLDGLPASFPLPVFFFPQGFMTGTLQTYARKYQVAIDTLQFKFASLTSDLPNVGPDDGVYVSGLYMEGARWDFDDHLVRESKLGEMFVPMPVIHFQPAVGHKTPDGWYACPVYKTAERKGVLSTTGMSTNFVVAVELPTSVDPSAWVLAGVACLCNLTD</sequence>
<dbReference type="GO" id="GO:0008569">
    <property type="term" value="F:minus-end-directed microtubule motor activity"/>
    <property type="evidence" value="ECO:0007669"/>
    <property type="project" value="InterPro"/>
</dbReference>
<dbReference type="FunFam" id="3.40.50.300:FF:000362">
    <property type="entry name" value="Dynein, axonemal, heavy chain 6"/>
    <property type="match status" value="1"/>
</dbReference>
<evidence type="ECO:0000256" key="6">
    <source>
        <dbReference type="ARBA" id="ARBA00022840"/>
    </source>
</evidence>
<evidence type="ECO:0000259" key="16">
    <source>
        <dbReference type="Pfam" id="PF12777"/>
    </source>
</evidence>
<dbReference type="InterPro" id="IPR035706">
    <property type="entry name" value="AAA_9"/>
</dbReference>
<protein>
    <recommendedName>
        <fullName evidence="25">Dynein heavy chain</fullName>
    </recommendedName>
</protein>
<feature type="domain" description="Dynein heavy chain AAA module D4" evidence="17">
    <location>
        <begin position="938"/>
        <end position="1012"/>
    </location>
</feature>
<evidence type="ECO:0000259" key="21">
    <source>
        <dbReference type="Pfam" id="PF18198"/>
    </source>
</evidence>
<dbReference type="Gene3D" id="1.10.8.710">
    <property type="match status" value="1"/>
</dbReference>
<keyword evidence="6" id="KW-0067">ATP-binding</keyword>
<proteinExistence type="inferred from homology"/>
<dbReference type="Gene3D" id="1.20.920.30">
    <property type="match status" value="1"/>
</dbReference>
<dbReference type="GO" id="GO:0030286">
    <property type="term" value="C:dynein complex"/>
    <property type="evidence" value="ECO:0007669"/>
    <property type="project" value="UniProtKB-KW"/>
</dbReference>
<feature type="domain" description="Dynein heavy chain AAA lid" evidence="21">
    <location>
        <begin position="1940"/>
        <end position="2086"/>
    </location>
</feature>
<evidence type="ECO:0000256" key="5">
    <source>
        <dbReference type="ARBA" id="ARBA00022741"/>
    </source>
</evidence>
<evidence type="ECO:0000256" key="12">
    <source>
        <dbReference type="ARBA" id="ARBA00023273"/>
    </source>
</evidence>
<dbReference type="Gene3D" id="1.10.8.1220">
    <property type="match status" value="1"/>
</dbReference>
<keyword evidence="12" id="KW-0966">Cell projection</keyword>
<dbReference type="InterPro" id="IPR035699">
    <property type="entry name" value="AAA_6"/>
</dbReference>
<feature type="domain" description="Dynein heavy chain coiled coil stalk" evidence="16">
    <location>
        <begin position="1131"/>
        <end position="1460"/>
    </location>
</feature>
<keyword evidence="10" id="KW-0505">Motor protein</keyword>
<dbReference type="GO" id="GO:0007018">
    <property type="term" value="P:microtubule-based movement"/>
    <property type="evidence" value="ECO:0007669"/>
    <property type="project" value="InterPro"/>
</dbReference>
<dbReference type="Gene3D" id="1.10.472.130">
    <property type="match status" value="1"/>
</dbReference>
<evidence type="ECO:0000256" key="8">
    <source>
        <dbReference type="ARBA" id="ARBA00023054"/>
    </source>
</evidence>
<feature type="domain" description="Dynein heavy chain region D6 P-loop" evidence="14">
    <location>
        <begin position="1792"/>
        <end position="1907"/>
    </location>
</feature>
<dbReference type="FunFam" id="1.20.920.30:FF:000005">
    <property type="entry name" value="Dynein, axonemal, heavy chain 2"/>
    <property type="match status" value="1"/>
</dbReference>
<keyword evidence="7" id="KW-0243">Dynein</keyword>
<evidence type="ECO:0000313" key="24">
    <source>
        <dbReference type="Proteomes" id="UP001230188"/>
    </source>
</evidence>
<dbReference type="InterPro" id="IPR004273">
    <property type="entry name" value="Dynein_heavy_D6_P-loop"/>
</dbReference>
<reference evidence="23" key="1">
    <citation type="submission" date="2023-01" db="EMBL/GenBank/DDBJ databases">
        <title>Metagenome sequencing of chrysophaentin producing Chrysophaeum taylorii.</title>
        <authorList>
            <person name="Davison J."/>
            <person name="Bewley C."/>
        </authorList>
    </citation>
    <scope>NUCLEOTIDE SEQUENCE</scope>
    <source>
        <strain evidence="23">NIES-1699</strain>
    </source>
</reference>
<dbReference type="Pfam" id="PF03028">
    <property type="entry name" value="Dynein_heavy"/>
    <property type="match status" value="1"/>
</dbReference>
<feature type="domain" description="Dynein heavy chain C-terminal" evidence="22">
    <location>
        <begin position="2095"/>
        <end position="2396"/>
    </location>
</feature>
<evidence type="ECO:0008006" key="25">
    <source>
        <dbReference type="Google" id="ProtNLM"/>
    </source>
</evidence>
<evidence type="ECO:0000259" key="18">
    <source>
        <dbReference type="Pfam" id="PF12781"/>
    </source>
</evidence>
<feature type="domain" description="Dynein heavy chain hydrolytic ATP-binding dynein motor region" evidence="15">
    <location>
        <begin position="43"/>
        <end position="308"/>
    </location>
</feature>
<gene>
    <name evidence="23" type="ORF">CTAYLR_006023</name>
</gene>
<evidence type="ECO:0000256" key="13">
    <source>
        <dbReference type="SAM" id="Coils"/>
    </source>
</evidence>
<feature type="domain" description="Dynein heavy chain ATP-binding dynein motor region" evidence="18">
    <location>
        <begin position="1482"/>
        <end position="1529"/>
    </location>
</feature>
<dbReference type="InterPro" id="IPR024317">
    <property type="entry name" value="Dynein_heavy_chain_D4_dom"/>
</dbReference>
<dbReference type="GO" id="GO:0005524">
    <property type="term" value="F:ATP binding"/>
    <property type="evidence" value="ECO:0007669"/>
    <property type="project" value="UniProtKB-KW"/>
</dbReference>
<dbReference type="Pfam" id="PF18199">
    <property type="entry name" value="Dynein_C"/>
    <property type="match status" value="1"/>
</dbReference>
<evidence type="ECO:0000256" key="3">
    <source>
        <dbReference type="ARBA" id="ARBA00022490"/>
    </source>
</evidence>
<feature type="coiled-coil region" evidence="13">
    <location>
        <begin position="1529"/>
        <end position="1556"/>
    </location>
</feature>
<comment type="caution">
    <text evidence="23">The sequence shown here is derived from an EMBL/GenBank/DDBJ whole genome shotgun (WGS) entry which is preliminary data.</text>
</comment>
<evidence type="ECO:0000256" key="11">
    <source>
        <dbReference type="ARBA" id="ARBA00023212"/>
    </source>
</evidence>
<dbReference type="FunFam" id="1.10.8.1220:FF:000001">
    <property type="entry name" value="Dynein axonemal heavy chain 5"/>
    <property type="match status" value="1"/>
</dbReference>
<dbReference type="SUPFAM" id="SSF52540">
    <property type="entry name" value="P-loop containing nucleoside triphosphate hydrolases"/>
    <property type="match status" value="3"/>
</dbReference>
<dbReference type="Pfam" id="PF17852">
    <property type="entry name" value="Dynein_AAA_lid"/>
    <property type="match status" value="1"/>
</dbReference>
<evidence type="ECO:0000259" key="15">
    <source>
        <dbReference type="Pfam" id="PF12774"/>
    </source>
</evidence>
<feature type="domain" description="Dynein heavy chain AAA 5 extension" evidence="19">
    <location>
        <begin position="439"/>
        <end position="566"/>
    </location>
</feature>
<dbReference type="InterPro" id="IPR041658">
    <property type="entry name" value="AAA_lid_11"/>
</dbReference>
<dbReference type="Pfam" id="PF18198">
    <property type="entry name" value="AAA_lid_11"/>
    <property type="match status" value="1"/>
</dbReference>
<dbReference type="GO" id="GO:0051959">
    <property type="term" value="F:dynein light intermediate chain binding"/>
    <property type="evidence" value="ECO:0007669"/>
    <property type="project" value="InterPro"/>
</dbReference>
<dbReference type="InterPro" id="IPR024743">
    <property type="entry name" value="Dynein_HC_stalk"/>
</dbReference>
<evidence type="ECO:0000256" key="9">
    <source>
        <dbReference type="ARBA" id="ARBA00023069"/>
    </source>
</evidence>
<dbReference type="GO" id="GO:0005874">
    <property type="term" value="C:microtubule"/>
    <property type="evidence" value="ECO:0007669"/>
    <property type="project" value="UniProtKB-KW"/>
</dbReference>
<dbReference type="Gene3D" id="3.40.50.300">
    <property type="entry name" value="P-loop containing nucleotide triphosphate hydrolases"/>
    <property type="match status" value="4"/>
</dbReference>
<dbReference type="Pfam" id="PF17857">
    <property type="entry name" value="AAA_lid_1"/>
    <property type="match status" value="1"/>
</dbReference>
<keyword evidence="24" id="KW-1185">Reference proteome</keyword>
<dbReference type="InterPro" id="IPR043157">
    <property type="entry name" value="Dynein_AAA1S"/>
</dbReference>
<dbReference type="FunFam" id="1.20.920.20:FF:000001">
    <property type="entry name" value="dynein heavy chain 2, axonemal"/>
    <property type="match status" value="1"/>
</dbReference>
<dbReference type="GO" id="GO:0005930">
    <property type="term" value="C:axoneme"/>
    <property type="evidence" value="ECO:0007669"/>
    <property type="project" value="UniProtKB-SubCell"/>
</dbReference>
<evidence type="ECO:0000256" key="10">
    <source>
        <dbReference type="ARBA" id="ARBA00023175"/>
    </source>
</evidence>
<dbReference type="Pfam" id="PF12777">
    <property type="entry name" value="MT"/>
    <property type="match status" value="1"/>
</dbReference>
<evidence type="ECO:0000256" key="2">
    <source>
        <dbReference type="ARBA" id="ARBA00008887"/>
    </source>
</evidence>
<dbReference type="InterPro" id="IPR026983">
    <property type="entry name" value="DHC"/>
</dbReference>
<dbReference type="GO" id="GO:0045505">
    <property type="term" value="F:dynein intermediate chain binding"/>
    <property type="evidence" value="ECO:0007669"/>
    <property type="project" value="InterPro"/>
</dbReference>
<keyword evidence="4" id="KW-0493">Microtubule</keyword>
<dbReference type="InterPro" id="IPR027417">
    <property type="entry name" value="P-loop_NTPase"/>
</dbReference>
<keyword evidence="9" id="KW-0969">Cilium</keyword>
<evidence type="ECO:0000313" key="23">
    <source>
        <dbReference type="EMBL" id="KAJ8609535.1"/>
    </source>
</evidence>
<evidence type="ECO:0000256" key="7">
    <source>
        <dbReference type="ARBA" id="ARBA00023017"/>
    </source>
</evidence>
<dbReference type="InterPro" id="IPR041589">
    <property type="entry name" value="DNAH3_AAA_lid_1"/>
</dbReference>
<dbReference type="InterPro" id="IPR041228">
    <property type="entry name" value="Dynein_C"/>
</dbReference>
<keyword evidence="11" id="KW-0206">Cytoskeleton</keyword>
<keyword evidence="5" id="KW-0547">Nucleotide-binding</keyword>
<organism evidence="23 24">
    <name type="scientific">Chrysophaeum taylorii</name>
    <dbReference type="NCBI Taxonomy" id="2483200"/>
    <lineage>
        <taxon>Eukaryota</taxon>
        <taxon>Sar</taxon>
        <taxon>Stramenopiles</taxon>
        <taxon>Ochrophyta</taxon>
        <taxon>Pelagophyceae</taxon>
        <taxon>Pelagomonadales</taxon>
        <taxon>Pelagomonadaceae</taxon>
        <taxon>Chrysophaeum</taxon>
    </lineage>
</organism>
<evidence type="ECO:0000259" key="19">
    <source>
        <dbReference type="Pfam" id="PF17852"/>
    </source>
</evidence>
<dbReference type="Pfam" id="PF12781">
    <property type="entry name" value="AAA_9"/>
    <property type="match status" value="1"/>
</dbReference>
<dbReference type="Gene3D" id="1.10.8.720">
    <property type="entry name" value="Region D6 of dynein motor"/>
    <property type="match status" value="1"/>
</dbReference>
<dbReference type="Gene3D" id="1.20.1270.280">
    <property type="match status" value="1"/>
</dbReference>
<evidence type="ECO:0000256" key="4">
    <source>
        <dbReference type="ARBA" id="ARBA00022701"/>
    </source>
</evidence>
<dbReference type="Gene3D" id="3.10.490.20">
    <property type="match status" value="1"/>
</dbReference>
<dbReference type="Gene3D" id="6.10.140.1060">
    <property type="match status" value="1"/>
</dbReference>
<dbReference type="PANTHER" id="PTHR22878:SF68">
    <property type="entry name" value="DYNEIN HEAVY CHAIN 6, AXONEMAL-LIKE"/>
    <property type="match status" value="1"/>
</dbReference>
<dbReference type="InterPro" id="IPR041466">
    <property type="entry name" value="Dynein_AAA5_ext"/>
</dbReference>
<keyword evidence="3" id="KW-0963">Cytoplasm</keyword>
<evidence type="ECO:0000259" key="20">
    <source>
        <dbReference type="Pfam" id="PF17857"/>
    </source>
</evidence>
<dbReference type="FunFam" id="3.10.490.20:FF:000005">
    <property type="entry name" value="Dynein axonemal heavy chain 6"/>
    <property type="match status" value="1"/>
</dbReference>
<dbReference type="Proteomes" id="UP001230188">
    <property type="component" value="Unassembled WGS sequence"/>
</dbReference>
<name>A0AAD7XPT7_9STRA</name>
<comment type="similarity">
    <text evidence="2">Belongs to the dynein heavy chain family.</text>
</comment>
<dbReference type="Gene3D" id="1.20.920.20">
    <property type="match status" value="1"/>
</dbReference>
<feature type="domain" description="Dynein heavy chain AAA module D4" evidence="17">
    <location>
        <begin position="1013"/>
        <end position="1115"/>
    </location>
</feature>
<dbReference type="InterPro" id="IPR042219">
    <property type="entry name" value="AAA_lid_11_sf"/>
</dbReference>
<dbReference type="FunFam" id="1.10.8.720:FF:000001">
    <property type="entry name" value="dynein heavy chain 7, axonemal"/>
    <property type="match status" value="1"/>
</dbReference>
<evidence type="ECO:0000259" key="14">
    <source>
        <dbReference type="Pfam" id="PF03028"/>
    </source>
</evidence>
<keyword evidence="8 13" id="KW-0175">Coiled coil</keyword>